<organism evidence="2 3">
    <name type="scientific">Blattamonas nauphoetae</name>
    <dbReference type="NCBI Taxonomy" id="2049346"/>
    <lineage>
        <taxon>Eukaryota</taxon>
        <taxon>Metamonada</taxon>
        <taxon>Preaxostyla</taxon>
        <taxon>Oxymonadida</taxon>
        <taxon>Blattamonas</taxon>
    </lineage>
</organism>
<evidence type="ECO:0000313" key="2">
    <source>
        <dbReference type="EMBL" id="KAK2942877.1"/>
    </source>
</evidence>
<dbReference type="Proteomes" id="UP001281761">
    <property type="component" value="Unassembled WGS sequence"/>
</dbReference>
<protein>
    <submittedName>
        <fullName evidence="2">Uncharacterized protein</fullName>
    </submittedName>
</protein>
<reference evidence="2 3" key="1">
    <citation type="journal article" date="2022" name="bioRxiv">
        <title>Genomics of Preaxostyla Flagellates Illuminates Evolutionary Transitions and the Path Towards Mitochondrial Loss.</title>
        <authorList>
            <person name="Novak L.V.F."/>
            <person name="Treitli S.C."/>
            <person name="Pyrih J."/>
            <person name="Halakuc P."/>
            <person name="Pipaliya S.V."/>
            <person name="Vacek V."/>
            <person name="Brzon O."/>
            <person name="Soukal P."/>
            <person name="Eme L."/>
            <person name="Dacks J.B."/>
            <person name="Karnkowska A."/>
            <person name="Elias M."/>
            <person name="Hampl V."/>
        </authorList>
    </citation>
    <scope>NUCLEOTIDE SEQUENCE [LARGE SCALE GENOMIC DNA]</scope>
    <source>
        <strain evidence="2">NAU3</strain>
        <tissue evidence="2">Gut</tissue>
    </source>
</reference>
<feature type="region of interest" description="Disordered" evidence="1">
    <location>
        <begin position="1"/>
        <end position="40"/>
    </location>
</feature>
<accession>A0ABQ9WTQ9</accession>
<evidence type="ECO:0000313" key="3">
    <source>
        <dbReference type="Proteomes" id="UP001281761"/>
    </source>
</evidence>
<dbReference type="EMBL" id="JARBJD010000377">
    <property type="protein sequence ID" value="KAK2942877.1"/>
    <property type="molecule type" value="Genomic_DNA"/>
</dbReference>
<keyword evidence="3" id="KW-1185">Reference proteome</keyword>
<name>A0ABQ9WTQ9_9EUKA</name>
<gene>
    <name evidence="2" type="ORF">BLNAU_22206</name>
</gene>
<proteinExistence type="predicted"/>
<sequence>MNKHQDRPIKTSAGQKGEGQSRGGDPSPFSGPSEEQDHRGWMNDGRIPLLSIVSTLPQSELMAVDQAIIGRCNSLFFIKFSRLGKGRISGPLVKTLVVLICEYGEPAAGLLQPTRLISKYFKTTLIRMKSLTHSFILKIKKKSCKALLDPRETGLPADPDIGGVKVARISPMEGTPQPLCALQKSDVARAGVKQSRIRTGIIELIRSIFIQIIASNKK</sequence>
<evidence type="ECO:0000256" key="1">
    <source>
        <dbReference type="SAM" id="MobiDB-lite"/>
    </source>
</evidence>
<comment type="caution">
    <text evidence="2">The sequence shown here is derived from an EMBL/GenBank/DDBJ whole genome shotgun (WGS) entry which is preliminary data.</text>
</comment>